<dbReference type="EMBL" id="LR999451">
    <property type="protein sequence ID" value="CAE5957120.1"/>
    <property type="molecule type" value="Genomic_DNA"/>
</dbReference>
<dbReference type="Pfam" id="PF00134">
    <property type="entry name" value="Cyclin_N"/>
    <property type="match status" value="1"/>
</dbReference>
<evidence type="ECO:0000259" key="4">
    <source>
        <dbReference type="SMART" id="SM01332"/>
    </source>
</evidence>
<evidence type="ECO:0000256" key="2">
    <source>
        <dbReference type="RuleBase" id="RU000383"/>
    </source>
</evidence>
<organism evidence="5 6">
    <name type="scientific">Arabidopsis arenosa</name>
    <name type="common">Sand rock-cress</name>
    <name type="synonym">Cardaminopsis arenosa</name>
    <dbReference type="NCBI Taxonomy" id="38785"/>
    <lineage>
        <taxon>Eukaryota</taxon>
        <taxon>Viridiplantae</taxon>
        <taxon>Streptophyta</taxon>
        <taxon>Embryophyta</taxon>
        <taxon>Tracheophyta</taxon>
        <taxon>Spermatophyta</taxon>
        <taxon>Magnoliopsida</taxon>
        <taxon>eudicotyledons</taxon>
        <taxon>Gunneridae</taxon>
        <taxon>Pentapetalae</taxon>
        <taxon>rosids</taxon>
        <taxon>malvids</taxon>
        <taxon>Brassicales</taxon>
        <taxon>Brassicaceae</taxon>
        <taxon>Camelineae</taxon>
        <taxon>Arabidopsis</taxon>
    </lineage>
</organism>
<dbReference type="InterPro" id="IPR004367">
    <property type="entry name" value="Cyclin_C-dom"/>
</dbReference>
<accession>A0A8S1ZCU0</accession>
<evidence type="ECO:0008006" key="7">
    <source>
        <dbReference type="Google" id="ProtNLM"/>
    </source>
</evidence>
<dbReference type="SUPFAM" id="SSF47954">
    <property type="entry name" value="Cyclin-like"/>
    <property type="match status" value="2"/>
</dbReference>
<evidence type="ECO:0000259" key="3">
    <source>
        <dbReference type="SMART" id="SM00385"/>
    </source>
</evidence>
<dbReference type="InterPro" id="IPR036915">
    <property type="entry name" value="Cyclin-like_sf"/>
</dbReference>
<dbReference type="InterPro" id="IPR006671">
    <property type="entry name" value="Cyclin_N"/>
</dbReference>
<evidence type="ECO:0000313" key="6">
    <source>
        <dbReference type="Proteomes" id="UP000682877"/>
    </source>
</evidence>
<dbReference type="AlphaFoldDB" id="A0A8S1ZCU0"/>
<proteinExistence type="inferred from homology"/>
<comment type="similarity">
    <text evidence="2">Belongs to the cyclin family.</text>
</comment>
<feature type="domain" description="Cyclin-like" evidence="3">
    <location>
        <begin position="118"/>
        <end position="200"/>
    </location>
</feature>
<feature type="domain" description="Cyclin-like" evidence="3">
    <location>
        <begin position="11"/>
        <end position="105"/>
    </location>
</feature>
<feature type="domain" description="Cyclin C-terminal" evidence="4">
    <location>
        <begin position="114"/>
        <end position="234"/>
    </location>
</feature>
<evidence type="ECO:0000313" key="5">
    <source>
        <dbReference type="EMBL" id="CAE5957120.1"/>
    </source>
</evidence>
<evidence type="ECO:0000256" key="1">
    <source>
        <dbReference type="ARBA" id="ARBA00023127"/>
    </source>
</evidence>
<dbReference type="Pfam" id="PF02984">
    <property type="entry name" value="Cyclin_C"/>
    <property type="match status" value="1"/>
</dbReference>
<protein>
    <recommendedName>
        <fullName evidence="7">Cyclin C-terminal domain-containing protein</fullName>
    </recommendedName>
</protein>
<keyword evidence="6" id="KW-1185">Reference proteome</keyword>
<sequence length="418" mass="46004">MNPFARVPVVNYIFIVSMKPKSRDLELSPEILYLTVKLIDYSLLRHPLPASDLHHLGVGALLTAWKDLDAETVDVDYLMSVTNSFSSINICNKKKILKMEKTSLQELANNLGNETQYEYLLKFIKASRSDREVKNMVHYLVELGMVHLDTTLFHPSLWAASAIYTVRCCLDKSPPWTDALESLTKYSENQLMECSKLLFSKHSEASGGSNLRAVFKKKEFEKEYGSFHHFLDPYSSVRCIAAIGFSGTLVCKNEGFIAAEDLAFSFEKSWLGLHIQKFLIFRKTSASILTAALASQNSEQPASSASNAVLPFEGGSLDAAVASPSTASSVQPSETKSTVTSASPKQNNACAVAVSAKANVGRTVMPLVPYFSGEAAVVLHCGGFDVARSCYVHWWQWGWVVISCGSLFATWVSSLPPV</sequence>
<dbReference type="InterPro" id="IPR013763">
    <property type="entry name" value="Cyclin-like_dom"/>
</dbReference>
<dbReference type="SMART" id="SM00385">
    <property type="entry name" value="CYCLIN"/>
    <property type="match status" value="2"/>
</dbReference>
<dbReference type="Proteomes" id="UP000682877">
    <property type="component" value="Chromosome 1"/>
</dbReference>
<gene>
    <name evidence="5" type="ORF">AARE701A_LOCUS852</name>
</gene>
<name>A0A8S1ZCU0_ARAAE</name>
<dbReference type="PANTHER" id="PTHR47770">
    <property type="entry name" value="PLANT UBX DOMAIN-CONTAINING PROTEIN 11"/>
    <property type="match status" value="1"/>
</dbReference>
<keyword evidence="1 2" id="KW-0195">Cyclin</keyword>
<dbReference type="PANTHER" id="PTHR47770:SF1">
    <property type="entry name" value="PLANT UBX DOMAIN-CONTAINING PROTEIN 11"/>
    <property type="match status" value="1"/>
</dbReference>
<dbReference type="Gene3D" id="1.10.472.10">
    <property type="entry name" value="Cyclin-like"/>
    <property type="match status" value="2"/>
</dbReference>
<reference evidence="5" key="1">
    <citation type="submission" date="2021-01" db="EMBL/GenBank/DDBJ databases">
        <authorList>
            <person name="Bezrukov I."/>
        </authorList>
    </citation>
    <scope>NUCLEOTIDE SEQUENCE</scope>
</reference>
<dbReference type="SMART" id="SM01332">
    <property type="entry name" value="Cyclin_C"/>
    <property type="match status" value="1"/>
</dbReference>